<evidence type="ECO:0000256" key="4">
    <source>
        <dbReference type="SAM" id="SignalP"/>
    </source>
</evidence>
<dbReference type="STRING" id="454194.PYK22_00474"/>
<sequence precursor="true">MSSQSLARYLIAIALCAVLLETTSAQERASQPPTAQSQSAGVYETERRRALELLQNNRIPEALQVLEKLALAQPSDGEVQFYLGFARLANARTLPDQEARRQARLQARAALLRAKQLGVKNDLLEQLIEIIPPDGSEPVTKFSENKEADAAMHEGEDAFVKGDLDGALAAYERAFKLDPKLYEAALFAGDMHYRKKTWDKAAEWFGRAIAIDPDRETAYRYWGDALMAQGKLDEARDKFIEAIVAEPYNRATWGALIQWAEEAQAQLGHPRVEPANESVKYWKAYKDTRAAWAKSEFAKEFPNEKAYRHSLREEAAALRAAAEVAIRDPELGKSAAADPTLANLLNLYKANLIEAYVLLARADEGIARDYAGYRQTNRDKLRQYIREQVIRTKR</sequence>
<evidence type="ECO:0000256" key="2">
    <source>
        <dbReference type="ARBA" id="ARBA00022803"/>
    </source>
</evidence>
<dbReference type="Proteomes" id="UP000031518">
    <property type="component" value="Unassembled WGS sequence"/>
</dbReference>
<reference evidence="5 6" key="1">
    <citation type="submission" date="2013-12" db="EMBL/GenBank/DDBJ databases">
        <authorList>
            <person name="Stott M."/>
        </authorList>
    </citation>
    <scope>NUCLEOTIDE SEQUENCE [LARGE SCALE GENOMIC DNA]</scope>
    <source>
        <strain evidence="5 6">K22</strain>
    </source>
</reference>
<dbReference type="SMART" id="SM00028">
    <property type="entry name" value="TPR"/>
    <property type="match status" value="4"/>
</dbReference>
<dbReference type="PANTHER" id="PTHR44943:SF8">
    <property type="entry name" value="TPR REPEAT-CONTAINING PROTEIN MJ0263"/>
    <property type="match status" value="1"/>
</dbReference>
<evidence type="ECO:0000256" key="3">
    <source>
        <dbReference type="PROSITE-ProRule" id="PRU00339"/>
    </source>
</evidence>
<keyword evidence="6" id="KW-1185">Reference proteome</keyword>
<organism evidence="5 6">
    <name type="scientific">Pyrinomonas methylaliphatogenes</name>
    <dbReference type="NCBI Taxonomy" id="454194"/>
    <lineage>
        <taxon>Bacteria</taxon>
        <taxon>Pseudomonadati</taxon>
        <taxon>Acidobacteriota</taxon>
        <taxon>Blastocatellia</taxon>
        <taxon>Blastocatellales</taxon>
        <taxon>Pyrinomonadaceae</taxon>
        <taxon>Pyrinomonas</taxon>
    </lineage>
</organism>
<evidence type="ECO:0000313" key="6">
    <source>
        <dbReference type="Proteomes" id="UP000031518"/>
    </source>
</evidence>
<reference evidence="5 6" key="2">
    <citation type="submission" date="2015-01" db="EMBL/GenBank/DDBJ databases">
        <title>Complete genome sequence of Pyrinomonas methylaliphatogenes type strain K22T.</title>
        <authorList>
            <person name="Lee K.C.Y."/>
            <person name="Power J.F."/>
            <person name="Dunfield P.F."/>
            <person name="Morgan X.C."/>
            <person name="Huttenhower C."/>
            <person name="Stott M.B."/>
        </authorList>
    </citation>
    <scope>NUCLEOTIDE SEQUENCE [LARGE SCALE GENOMIC DNA]</scope>
    <source>
        <strain evidence="5 6">K22</strain>
    </source>
</reference>
<proteinExistence type="predicted"/>
<dbReference type="AlphaFoldDB" id="A0A0B6WWD5"/>
<feature type="repeat" description="TPR" evidence="3">
    <location>
        <begin position="216"/>
        <end position="249"/>
    </location>
</feature>
<keyword evidence="4" id="KW-0732">Signal</keyword>
<dbReference type="SUPFAM" id="SSF48452">
    <property type="entry name" value="TPR-like"/>
    <property type="match status" value="1"/>
</dbReference>
<dbReference type="InterPro" id="IPR011990">
    <property type="entry name" value="TPR-like_helical_dom_sf"/>
</dbReference>
<feature type="repeat" description="TPR" evidence="3">
    <location>
        <begin position="182"/>
        <end position="215"/>
    </location>
</feature>
<gene>
    <name evidence="5" type="ORF">PYK22_00474</name>
</gene>
<dbReference type="EMBL" id="CBXV010000002">
    <property type="protein sequence ID" value="CDM64480.1"/>
    <property type="molecule type" value="Genomic_DNA"/>
</dbReference>
<feature type="chain" id="PRO_5002110330" evidence="4">
    <location>
        <begin position="26"/>
        <end position="394"/>
    </location>
</feature>
<dbReference type="PROSITE" id="PS50005">
    <property type="entry name" value="TPR"/>
    <property type="match status" value="3"/>
</dbReference>
<keyword evidence="2 3" id="KW-0802">TPR repeat</keyword>
<dbReference type="Gene3D" id="1.25.40.10">
    <property type="entry name" value="Tetratricopeptide repeat domain"/>
    <property type="match status" value="1"/>
</dbReference>
<evidence type="ECO:0000256" key="1">
    <source>
        <dbReference type="ARBA" id="ARBA00022737"/>
    </source>
</evidence>
<feature type="repeat" description="TPR" evidence="3">
    <location>
        <begin position="148"/>
        <end position="181"/>
    </location>
</feature>
<protein>
    <submittedName>
        <fullName evidence="5">Tetratricopeptide repeat protein</fullName>
    </submittedName>
</protein>
<accession>A0A0B6WWD5</accession>
<feature type="signal peptide" evidence="4">
    <location>
        <begin position="1"/>
        <end position="25"/>
    </location>
</feature>
<keyword evidence="1" id="KW-0677">Repeat</keyword>
<dbReference type="RefSeq" id="WP_041973961.1">
    <property type="nucleotide sequence ID" value="NZ_CBXV010000002.1"/>
</dbReference>
<dbReference type="InterPro" id="IPR019734">
    <property type="entry name" value="TPR_rpt"/>
</dbReference>
<dbReference type="InterPro" id="IPR051685">
    <property type="entry name" value="Ycf3/AcsC/BcsC/TPR_MFPF"/>
</dbReference>
<dbReference type="OrthoDB" id="105319at2"/>
<dbReference type="PANTHER" id="PTHR44943">
    <property type="entry name" value="CELLULOSE SYNTHASE OPERON PROTEIN C"/>
    <property type="match status" value="1"/>
</dbReference>
<name>A0A0B6WWD5_9BACT</name>
<evidence type="ECO:0000313" key="5">
    <source>
        <dbReference type="EMBL" id="CDM64480.1"/>
    </source>
</evidence>
<dbReference type="Pfam" id="PF13432">
    <property type="entry name" value="TPR_16"/>
    <property type="match status" value="2"/>
</dbReference>